<reference evidence="2" key="1">
    <citation type="submission" date="2021-02" db="EMBL/GenBank/DDBJ databases">
        <authorList>
            <person name="Nowell W R."/>
        </authorList>
    </citation>
    <scope>NUCLEOTIDE SEQUENCE</scope>
    <source>
        <strain evidence="2">Ploen Becks lab</strain>
    </source>
</reference>
<sequence length="208" mass="24289">MKKISTISCENPRKIVTQVNSILNLNEEEIACALTYYDDRQFIHRLNGIAGSIDISKIMDDLTREEVANQENHRLRKEIERLSALSVDTNNNVSEVRDDLKSQIKALEAKIEYADQKLAAVRTILAQDFVANYSHVVLRFKADNLNLYRPFIDESNNDTDIKKSLQECGFEVEKEFFKHPIDWYATVYYLDAEYCEKYLENIFNENYV</sequence>
<evidence type="ECO:0000313" key="3">
    <source>
        <dbReference type="Proteomes" id="UP000663879"/>
    </source>
</evidence>
<accession>A0A814IS05</accession>
<feature type="coiled-coil region" evidence="1">
    <location>
        <begin position="65"/>
        <end position="117"/>
    </location>
</feature>
<proteinExistence type="predicted"/>
<organism evidence="2 3">
    <name type="scientific">Brachionus calyciflorus</name>
    <dbReference type="NCBI Taxonomy" id="104777"/>
    <lineage>
        <taxon>Eukaryota</taxon>
        <taxon>Metazoa</taxon>
        <taxon>Spiralia</taxon>
        <taxon>Gnathifera</taxon>
        <taxon>Rotifera</taxon>
        <taxon>Eurotatoria</taxon>
        <taxon>Monogononta</taxon>
        <taxon>Pseudotrocha</taxon>
        <taxon>Ploima</taxon>
        <taxon>Brachionidae</taxon>
        <taxon>Brachionus</taxon>
    </lineage>
</organism>
<dbReference type="Proteomes" id="UP000663879">
    <property type="component" value="Unassembled WGS sequence"/>
</dbReference>
<keyword evidence="3" id="KW-1185">Reference proteome</keyword>
<dbReference type="AlphaFoldDB" id="A0A814IS05"/>
<gene>
    <name evidence="2" type="ORF">OXX778_LOCUS17678</name>
</gene>
<evidence type="ECO:0000256" key="1">
    <source>
        <dbReference type="SAM" id="Coils"/>
    </source>
</evidence>
<dbReference type="EMBL" id="CAJNOC010004596">
    <property type="protein sequence ID" value="CAF1027222.1"/>
    <property type="molecule type" value="Genomic_DNA"/>
</dbReference>
<evidence type="ECO:0000313" key="2">
    <source>
        <dbReference type="EMBL" id="CAF1027222.1"/>
    </source>
</evidence>
<comment type="caution">
    <text evidence="2">The sequence shown here is derived from an EMBL/GenBank/DDBJ whole genome shotgun (WGS) entry which is preliminary data.</text>
</comment>
<protein>
    <submittedName>
        <fullName evidence="2">Uncharacterized protein</fullName>
    </submittedName>
</protein>
<name>A0A814IS05_9BILA</name>
<keyword evidence="1" id="KW-0175">Coiled coil</keyword>